<evidence type="ECO:0000313" key="7">
    <source>
        <dbReference type="Proteomes" id="UP000777784"/>
    </source>
</evidence>
<dbReference type="InterPro" id="IPR036852">
    <property type="entry name" value="Peptidase_S8/S53_dom_sf"/>
</dbReference>
<comment type="similarity">
    <text evidence="1">Belongs to the peptidase S8 family.</text>
</comment>
<evidence type="ECO:0000259" key="4">
    <source>
        <dbReference type="Pfam" id="PF00082"/>
    </source>
</evidence>
<evidence type="ECO:0000259" key="5">
    <source>
        <dbReference type="Pfam" id="PF13860"/>
    </source>
</evidence>
<feature type="chain" id="PRO_5038134303" evidence="3">
    <location>
        <begin position="20"/>
        <end position="978"/>
    </location>
</feature>
<dbReference type="GO" id="GO:0004252">
    <property type="term" value="F:serine-type endopeptidase activity"/>
    <property type="evidence" value="ECO:0007669"/>
    <property type="project" value="UniProtKB-UniRule"/>
</dbReference>
<sequence>MRPVTVLFALCAFVSSAFAGINEGGVLVVHHDPQLVYSASCGDLTLPGDCSQLNPTAAADGTPQKWFVIAAFPDDVSDRLNTFTFGLGQYDPENLAMGSWGPCDIIGSPLEVATANWPDPGEGTAVSWAPDCLGGEMVPVYWFLTYAYSNGTIPLTAHSVQGGAFVDCTQTAGTDAIMDYGVMGFGVAGNNPCPGGLDGGGDDEEPWADGGEEDAPEDPVATSDVLSIRFSTSVQPQHPTFYTGNSIPIEEVDFRNSNIRRALANHGALTLMKTFPQSSPSDTTGVGINGKRVQLIDLSGYFQVTFPGIEEATGALRALKRVPGIRSIGSVGNRGLKLQSIPNDEYFDSWRYISDDAQWNLKNEGLRTDEVCCQQALSEYDLDLDALQYWYEGVGDPDIVIAVADVGIFDNWVGHDPIGHEDLRSINSQLPDPELFSRFHYYDIDFCGDHGTKMAGLAAALTNNEIGVAGICPDCSILDIAIPHCSYWDCVDYQDGLLVEGCGYVTDMYRTYVNNLVTETLNGHIPGRTVALNCSFGDVGLEDHLEDSIFAFWNALQIGIVTAASSAGHEYPTPAVGYPCAFPFVVGVAGYTWLGQFWEEDNTCYTAESTGLCPDTTLNLAGPGNVKICAPSSGRAVTTHPLLVELPEEGYADYYFSTGIGSSGAAGQASGAIGLLQAIHHAERGYYIEAEDVIGLLEGTALPFSEDPWDPDTYSRVCETCEAEDYGKGRLNVGGAVESALDYIWHETVFTADDMYSILPVRSFTIGDTEWLQWLASAYFWVPVLQNPSPEHSPDRVAWVRRVSSNTFPTFEDDEILVAMVEEGIHDCSMTTINQETGESLVSGYLYGYYEGENFIWVGTSLDDLEIHVVYLTGPTSGVSDGGNLATSAISIAPFSNPIRPHSNLRFSIESAGHVEISLIDVTGRIIRRLVDGHKAPGAFDIMWDGMDDSDHMLSSGVYWLTASTDIKSESRRLVLIR</sequence>
<dbReference type="PROSITE" id="PS51892">
    <property type="entry name" value="SUBTILASE"/>
    <property type="match status" value="1"/>
</dbReference>
<dbReference type="SUPFAM" id="SSF52743">
    <property type="entry name" value="Subtilisin-like"/>
    <property type="match status" value="1"/>
</dbReference>
<evidence type="ECO:0000256" key="1">
    <source>
        <dbReference type="PROSITE-ProRule" id="PRU01240"/>
    </source>
</evidence>
<keyword evidence="1" id="KW-0645">Protease</keyword>
<evidence type="ECO:0000256" key="3">
    <source>
        <dbReference type="SAM" id="SignalP"/>
    </source>
</evidence>
<feature type="active site" description="Charge relay system" evidence="1">
    <location>
        <position position="663"/>
    </location>
</feature>
<dbReference type="Gene3D" id="3.40.50.200">
    <property type="entry name" value="Peptidase S8/S53 domain"/>
    <property type="match status" value="1"/>
</dbReference>
<dbReference type="InterPro" id="IPR025965">
    <property type="entry name" value="FlgD/Vpr_Ig-like"/>
</dbReference>
<dbReference type="GO" id="GO:0006508">
    <property type="term" value="P:proteolysis"/>
    <property type="evidence" value="ECO:0007669"/>
    <property type="project" value="UniProtKB-KW"/>
</dbReference>
<dbReference type="Pfam" id="PF00082">
    <property type="entry name" value="Peptidase_S8"/>
    <property type="match status" value="1"/>
</dbReference>
<gene>
    <name evidence="6" type="ORF">KJ970_12365</name>
</gene>
<name>A0A948RXD6_UNCEI</name>
<evidence type="ECO:0000256" key="2">
    <source>
        <dbReference type="SAM" id="MobiDB-lite"/>
    </source>
</evidence>
<feature type="active site" description="Charge relay system" evidence="1">
    <location>
        <position position="450"/>
    </location>
</feature>
<dbReference type="Proteomes" id="UP000777784">
    <property type="component" value="Unassembled WGS sequence"/>
</dbReference>
<evidence type="ECO:0000313" key="6">
    <source>
        <dbReference type="EMBL" id="MBU2691711.1"/>
    </source>
</evidence>
<dbReference type="EMBL" id="JAHJDP010000074">
    <property type="protein sequence ID" value="MBU2691711.1"/>
    <property type="molecule type" value="Genomic_DNA"/>
</dbReference>
<feature type="region of interest" description="Disordered" evidence="2">
    <location>
        <begin position="193"/>
        <end position="219"/>
    </location>
</feature>
<keyword evidence="3" id="KW-0732">Signal</keyword>
<organism evidence="6 7">
    <name type="scientific">Eiseniibacteriota bacterium</name>
    <dbReference type="NCBI Taxonomy" id="2212470"/>
    <lineage>
        <taxon>Bacteria</taxon>
        <taxon>Candidatus Eiseniibacteriota</taxon>
    </lineage>
</organism>
<dbReference type="CDD" id="cd00306">
    <property type="entry name" value="Peptidases_S8_S53"/>
    <property type="match status" value="1"/>
</dbReference>
<feature type="signal peptide" evidence="3">
    <location>
        <begin position="1"/>
        <end position="19"/>
    </location>
</feature>
<reference evidence="6" key="1">
    <citation type="submission" date="2021-05" db="EMBL/GenBank/DDBJ databases">
        <title>Energy efficiency and biological interactions define the core microbiome of deep oligotrophic groundwater.</title>
        <authorList>
            <person name="Mehrshad M."/>
            <person name="Lopez-Fernandez M."/>
            <person name="Bell E."/>
            <person name="Bernier-Latmani R."/>
            <person name="Bertilsson S."/>
            <person name="Dopson M."/>
        </authorList>
    </citation>
    <scope>NUCLEOTIDE SEQUENCE</scope>
    <source>
        <strain evidence="6">Modern_marine.mb.64</strain>
    </source>
</reference>
<feature type="compositionally biased region" description="Acidic residues" evidence="2">
    <location>
        <begin position="200"/>
        <end position="217"/>
    </location>
</feature>
<feature type="active site" description="Charge relay system" evidence="1">
    <location>
        <position position="405"/>
    </location>
</feature>
<dbReference type="InterPro" id="IPR000209">
    <property type="entry name" value="Peptidase_S8/S53_dom"/>
</dbReference>
<proteinExistence type="inferred from homology"/>
<dbReference type="Gene3D" id="2.60.40.4070">
    <property type="match status" value="1"/>
</dbReference>
<keyword evidence="1" id="KW-0720">Serine protease</keyword>
<feature type="domain" description="Peptidase S8/S53" evidence="4">
    <location>
        <begin position="398"/>
        <end position="701"/>
    </location>
</feature>
<accession>A0A948RXD6</accession>
<feature type="domain" description="FlgD/Vpr Ig-like" evidence="5">
    <location>
        <begin position="910"/>
        <end position="966"/>
    </location>
</feature>
<dbReference type="AlphaFoldDB" id="A0A948RXD6"/>
<comment type="caution">
    <text evidence="6">The sequence shown here is derived from an EMBL/GenBank/DDBJ whole genome shotgun (WGS) entry which is preliminary data.</text>
</comment>
<protein>
    <submittedName>
        <fullName evidence="6">S8 family serine peptidase</fullName>
    </submittedName>
</protein>
<dbReference type="Pfam" id="PF13860">
    <property type="entry name" value="FlgD_ig"/>
    <property type="match status" value="1"/>
</dbReference>
<keyword evidence="1" id="KW-0378">Hydrolase</keyword>